<dbReference type="Proteomes" id="UP000245802">
    <property type="component" value="Chromosome"/>
</dbReference>
<evidence type="ECO:0000313" key="3">
    <source>
        <dbReference type="EMBL" id="AWM38814.1"/>
    </source>
</evidence>
<gene>
    <name evidence="3" type="ORF">C1280_18685</name>
</gene>
<keyword evidence="4" id="KW-1185">Reference proteome</keyword>
<reference evidence="3 4" key="1">
    <citation type="submission" date="2018-01" db="EMBL/GenBank/DDBJ databases">
        <title>G. obscuriglobus.</title>
        <authorList>
            <person name="Franke J."/>
            <person name="Blomberg W."/>
            <person name="Selmecki A."/>
        </authorList>
    </citation>
    <scope>NUCLEOTIDE SEQUENCE [LARGE SCALE GENOMIC DNA]</scope>
    <source>
        <strain evidence="3 4">DSM 5831</strain>
    </source>
</reference>
<protein>
    <submittedName>
        <fullName evidence="3">IS630 family transposase</fullName>
    </submittedName>
</protein>
<feature type="region of interest" description="Disordered" evidence="1">
    <location>
        <begin position="15"/>
        <end position="93"/>
    </location>
</feature>
<feature type="domain" description="Tc1-like transposase DDE" evidence="2">
    <location>
        <begin position="139"/>
        <end position="277"/>
    </location>
</feature>
<evidence type="ECO:0000313" key="4">
    <source>
        <dbReference type="Proteomes" id="UP000245802"/>
    </source>
</evidence>
<sequence length="316" mass="35884">MENVRERLVTSGFEVALNGRPRGHAPRPKVLDGQQEAQVIAMRLGPPPQGVRQLDLAAPGRERRGPGDRARDQPRDDPPDPKKSGLTSRKIEYGVIPPKADGEFVAHMEVVLDTYTTPYDCRYPVLNRDEQPIPLLKETRVPIPATTNHPRRVDYEYERAGTASIFMFGEPLAGWRQGRGREHRAKVDWAVEMGALLRGRYAAAEKVIRVCDNRNTHTIGAFYEAFDPVTARALVRRLEFRHTPKHGSGLNIAENELSARTRQCVHGRRFATIEALRAETVAWHEYVNDKPRGVEWQFRTDDARTKLNSLYPKIKT</sequence>
<dbReference type="OrthoDB" id="269226at2"/>
<dbReference type="EMBL" id="CP025958">
    <property type="protein sequence ID" value="AWM38814.1"/>
    <property type="molecule type" value="Genomic_DNA"/>
</dbReference>
<accession>A0A2Z3HB20</accession>
<evidence type="ECO:0000256" key="1">
    <source>
        <dbReference type="SAM" id="MobiDB-lite"/>
    </source>
</evidence>
<name>A0A2Z3HB20_9BACT</name>
<feature type="compositionally biased region" description="Basic and acidic residues" evidence="1">
    <location>
        <begin position="60"/>
        <end position="83"/>
    </location>
</feature>
<proteinExistence type="predicted"/>
<dbReference type="RefSeq" id="WP_081471794.1">
    <property type="nucleotide sequence ID" value="NZ_CP025958.1"/>
</dbReference>
<dbReference type="Pfam" id="PF13358">
    <property type="entry name" value="DDE_3"/>
    <property type="match status" value="1"/>
</dbReference>
<organism evidence="3 4">
    <name type="scientific">Gemmata obscuriglobus</name>
    <dbReference type="NCBI Taxonomy" id="114"/>
    <lineage>
        <taxon>Bacteria</taxon>
        <taxon>Pseudomonadati</taxon>
        <taxon>Planctomycetota</taxon>
        <taxon>Planctomycetia</taxon>
        <taxon>Gemmatales</taxon>
        <taxon>Gemmataceae</taxon>
        <taxon>Gemmata</taxon>
    </lineage>
</organism>
<dbReference type="AlphaFoldDB" id="A0A2Z3HB20"/>
<dbReference type="KEGG" id="gog:C1280_18685"/>
<evidence type="ECO:0000259" key="2">
    <source>
        <dbReference type="Pfam" id="PF13358"/>
    </source>
</evidence>
<dbReference type="InterPro" id="IPR038717">
    <property type="entry name" value="Tc1-like_DDE_dom"/>
</dbReference>